<comment type="caution">
    <text evidence="1">The sequence shown here is derived from an EMBL/GenBank/DDBJ whole genome shotgun (WGS) entry which is preliminary data.</text>
</comment>
<dbReference type="Proteomes" id="UP001054945">
    <property type="component" value="Unassembled WGS sequence"/>
</dbReference>
<name>A0AAV4M525_CAEEX</name>
<accession>A0AAV4M525</accession>
<protein>
    <submittedName>
        <fullName evidence="1">Uncharacterized protein</fullName>
    </submittedName>
</protein>
<evidence type="ECO:0000313" key="1">
    <source>
        <dbReference type="EMBL" id="GIX67453.1"/>
    </source>
</evidence>
<evidence type="ECO:0000313" key="2">
    <source>
        <dbReference type="Proteomes" id="UP001054945"/>
    </source>
</evidence>
<gene>
    <name evidence="1" type="ORF">CEXT_659421</name>
</gene>
<proteinExistence type="predicted"/>
<organism evidence="1 2">
    <name type="scientific">Caerostris extrusa</name>
    <name type="common">Bark spider</name>
    <name type="synonym">Caerostris bankana</name>
    <dbReference type="NCBI Taxonomy" id="172846"/>
    <lineage>
        <taxon>Eukaryota</taxon>
        <taxon>Metazoa</taxon>
        <taxon>Ecdysozoa</taxon>
        <taxon>Arthropoda</taxon>
        <taxon>Chelicerata</taxon>
        <taxon>Arachnida</taxon>
        <taxon>Araneae</taxon>
        <taxon>Araneomorphae</taxon>
        <taxon>Entelegynae</taxon>
        <taxon>Araneoidea</taxon>
        <taxon>Araneidae</taxon>
        <taxon>Caerostris</taxon>
    </lineage>
</organism>
<reference evidence="1 2" key="1">
    <citation type="submission" date="2021-06" db="EMBL/GenBank/DDBJ databases">
        <title>Caerostris extrusa draft genome.</title>
        <authorList>
            <person name="Kono N."/>
            <person name="Arakawa K."/>
        </authorList>
    </citation>
    <scope>NUCLEOTIDE SEQUENCE [LARGE SCALE GENOMIC DNA]</scope>
</reference>
<keyword evidence="2" id="KW-1185">Reference proteome</keyword>
<dbReference type="AlphaFoldDB" id="A0AAV4M525"/>
<sequence length="129" mass="14930">MCGSRINWLNEGLCVEKNISAFENKRRMNLLSDYVLRSTTDKKCHVTGMKSVDRAPQRLIRTRVAHIWLQFFSSQSCFYRKLKMVFSDAERISFWNEIGRCCSPVKISGFGNCTSAGRKDLFCSKFDKP</sequence>
<dbReference type="EMBL" id="BPLR01019400">
    <property type="protein sequence ID" value="GIX67453.1"/>
    <property type="molecule type" value="Genomic_DNA"/>
</dbReference>